<organism evidence="7 8">
    <name type="scientific">Litomosoides sigmodontis</name>
    <name type="common">Filarial nematode worm</name>
    <dbReference type="NCBI Taxonomy" id="42156"/>
    <lineage>
        <taxon>Eukaryota</taxon>
        <taxon>Metazoa</taxon>
        <taxon>Ecdysozoa</taxon>
        <taxon>Nematoda</taxon>
        <taxon>Chromadorea</taxon>
        <taxon>Rhabditida</taxon>
        <taxon>Spirurina</taxon>
        <taxon>Spiruromorpha</taxon>
        <taxon>Filarioidea</taxon>
        <taxon>Onchocercidae</taxon>
        <taxon>Litomosoides</taxon>
    </lineage>
</organism>
<comment type="subcellular location">
    <subcellularLocation>
        <location evidence="1">Endomembrane system</location>
        <topology evidence="1">Multi-pass membrane protein</topology>
    </subcellularLocation>
</comment>
<dbReference type="GO" id="GO:0008610">
    <property type="term" value="P:lipid biosynthetic process"/>
    <property type="evidence" value="ECO:0007669"/>
    <property type="project" value="InterPro"/>
</dbReference>
<accession>A0A3P6TFV0</accession>
<keyword evidence="4" id="KW-0560">Oxidoreductase</keyword>
<keyword evidence="3" id="KW-1133">Transmembrane helix</keyword>
<evidence type="ECO:0000259" key="6">
    <source>
        <dbReference type="Pfam" id="PF04116"/>
    </source>
</evidence>
<dbReference type="PANTHER" id="PTHR21624:SF4">
    <property type="entry name" value="ALKYLGLYCEROL MONOOXYGENASE"/>
    <property type="match status" value="1"/>
</dbReference>
<dbReference type="InterPro" id="IPR051689">
    <property type="entry name" value="Sterol_desaturase/TMEM195"/>
</dbReference>
<gene>
    <name evidence="7" type="ORF">NLS_LOCUS3940</name>
</gene>
<dbReference type="OMA" id="ASTWIFC"/>
<evidence type="ECO:0000256" key="4">
    <source>
        <dbReference type="ARBA" id="ARBA00023002"/>
    </source>
</evidence>
<dbReference type="GO" id="GO:0006643">
    <property type="term" value="P:membrane lipid metabolic process"/>
    <property type="evidence" value="ECO:0007669"/>
    <property type="project" value="TreeGrafter"/>
</dbReference>
<keyword evidence="5" id="KW-0472">Membrane</keyword>
<reference evidence="7 8" key="1">
    <citation type="submission" date="2018-08" db="EMBL/GenBank/DDBJ databases">
        <authorList>
            <person name="Laetsch R D."/>
            <person name="Stevens L."/>
            <person name="Kumar S."/>
            <person name="Blaxter L. M."/>
        </authorList>
    </citation>
    <scope>NUCLEOTIDE SEQUENCE [LARGE SCALE GENOMIC DNA]</scope>
</reference>
<dbReference type="STRING" id="42156.A0A3P6TFV0"/>
<dbReference type="AlphaFoldDB" id="A0A3P6TFV0"/>
<evidence type="ECO:0000256" key="5">
    <source>
        <dbReference type="ARBA" id="ARBA00023136"/>
    </source>
</evidence>
<dbReference type="EMBL" id="UYRX01000231">
    <property type="protein sequence ID" value="VDK78080.1"/>
    <property type="molecule type" value="Genomic_DNA"/>
</dbReference>
<feature type="domain" description="Fatty acid hydroxylase" evidence="6">
    <location>
        <begin position="145"/>
        <end position="271"/>
    </location>
</feature>
<dbReference type="InterPro" id="IPR006694">
    <property type="entry name" value="Fatty_acid_hydroxylase"/>
</dbReference>
<evidence type="ECO:0000256" key="3">
    <source>
        <dbReference type="ARBA" id="ARBA00022989"/>
    </source>
</evidence>
<proteinExistence type="predicted"/>
<name>A0A3P6TFV0_LITSI</name>
<dbReference type="GO" id="GO:0005783">
    <property type="term" value="C:endoplasmic reticulum"/>
    <property type="evidence" value="ECO:0007669"/>
    <property type="project" value="TreeGrafter"/>
</dbReference>
<dbReference type="PANTHER" id="PTHR21624">
    <property type="entry name" value="STEROL DESATURASE-RELATED PROTEIN"/>
    <property type="match status" value="1"/>
</dbReference>
<evidence type="ECO:0000313" key="7">
    <source>
        <dbReference type="EMBL" id="VDK78080.1"/>
    </source>
</evidence>
<dbReference type="GO" id="GO:0050479">
    <property type="term" value="F:glyceryl-ether monooxygenase activity"/>
    <property type="evidence" value="ECO:0007669"/>
    <property type="project" value="TreeGrafter"/>
</dbReference>
<dbReference type="GO" id="GO:0005506">
    <property type="term" value="F:iron ion binding"/>
    <property type="evidence" value="ECO:0007669"/>
    <property type="project" value="InterPro"/>
</dbReference>
<keyword evidence="8" id="KW-1185">Reference proteome</keyword>
<dbReference type="Pfam" id="PF04116">
    <property type="entry name" value="FA_hydroxylase"/>
    <property type="match status" value="1"/>
</dbReference>
<evidence type="ECO:0000256" key="2">
    <source>
        <dbReference type="ARBA" id="ARBA00022692"/>
    </source>
</evidence>
<evidence type="ECO:0000256" key="1">
    <source>
        <dbReference type="ARBA" id="ARBA00004127"/>
    </source>
</evidence>
<dbReference type="OrthoDB" id="6354873at2759"/>
<protein>
    <recommendedName>
        <fullName evidence="6">Fatty acid hydroxylase domain-containing protein</fullName>
    </recommendedName>
</protein>
<sequence>MSRNSSSSSSSSGGSSGSTVWLDYTIASTSLGQRILYRLHLKNLRYAYYLITPNETMFEHEDEVPNYTTQVSLWWFLFIVTEFCLLLLRGHGDRFALNDSITSVSAGILSQCFKFGGRTIAIFLYDYIWNNFRLVEGSWDSASTWIFCLFFQDFMYYLGHRAIHDTLDFFGEFIRYITVPSILTIQQLCDRLLFKMLGLPSTMFYRPFSFRHRHFWSIDTLARSINSHCIPLLGMILNTPSHHRVHHGRNPYCIDRNYAAVFIIWDKMFGTFEPERQFEKPVYGTISRERTFNQLYLQFHALYEVLFVKWRMKTEKGECVFRGIEKLKAIYYPPIYMPGMKVRRYFHWFSMVDHEEGIPMIMMRNKAVAQALLEKKIYAPYQEILRCVGVTAHYFYSESDELFISEPNRLFMIAIYMSSAAFWSIYIVLHIDAVSHENIEKDSKMKQIATIQASDNAYHSKRIKSFMEL</sequence>
<keyword evidence="2" id="KW-0812">Transmembrane</keyword>
<dbReference type="GO" id="GO:0016020">
    <property type="term" value="C:membrane"/>
    <property type="evidence" value="ECO:0007669"/>
    <property type="project" value="GOC"/>
</dbReference>
<dbReference type="Proteomes" id="UP000277928">
    <property type="component" value="Unassembled WGS sequence"/>
</dbReference>
<evidence type="ECO:0000313" key="8">
    <source>
        <dbReference type="Proteomes" id="UP000277928"/>
    </source>
</evidence>